<dbReference type="PROSITE" id="PS51208">
    <property type="entry name" value="AUTOTRANSPORTER"/>
    <property type="match status" value="1"/>
</dbReference>
<feature type="signal peptide" evidence="2">
    <location>
        <begin position="1"/>
        <end position="20"/>
    </location>
</feature>
<sequence>MRLGAVIASLVIAVSSPAMTRADNLDFDTDFCGSVAVVDCGSGTAQRDSTGFASLSRTANRRATAGVRESLARRNTFHNSFAAPRAFEAGNVFAYLDQLPGEVHASVQGVILRDAGHVRDIISQHAAGLSEAPDGRQRSGASGNRKPMTLAPGWRVWTRGYGSLVRVDGDGNGASLETRGGGVLTGTEAYTPGGVLAGILAGYELAGVAIDEHRSDTDIESFLVGTYISRTFGPVQVMAGSVLAKNEIGTTREVAFNGFSDTLTADYRSSTFQLFGEAGYAVESGFVQLTPYAGLALAYLDTDAFGEQGGDAALDVAASSQALGVSTLGLRARRYIAGPWLGEAGLTLDGTVAWRHSFGDVTPGVTSSFAGGDPFDIQGAPLDENTLLLHAGAIFDLSGRLAVSATYHGEFGAATSGNAFQAGLNLKF</sequence>
<keyword evidence="4" id="KW-0378">Hydrolase</keyword>
<evidence type="ECO:0000313" key="4">
    <source>
        <dbReference type="EMBL" id="EAV40672.1"/>
    </source>
</evidence>
<protein>
    <submittedName>
        <fullName evidence="4">Possible serine protease/outer membrane autotransporter</fullName>
    </submittedName>
</protein>
<dbReference type="InterPro" id="IPR005546">
    <property type="entry name" value="Autotransporte_beta"/>
</dbReference>
<dbReference type="eggNOG" id="COG4625">
    <property type="taxonomic scope" value="Bacteria"/>
</dbReference>
<keyword evidence="4" id="KW-0645">Protease</keyword>
<dbReference type="SUPFAM" id="SSF103515">
    <property type="entry name" value="Autotransporter"/>
    <property type="match status" value="1"/>
</dbReference>
<dbReference type="GO" id="GO:0008233">
    <property type="term" value="F:peptidase activity"/>
    <property type="evidence" value="ECO:0007669"/>
    <property type="project" value="UniProtKB-KW"/>
</dbReference>
<dbReference type="InterPro" id="IPR006315">
    <property type="entry name" value="OM_autotransptr_brl_dom"/>
</dbReference>
<evidence type="ECO:0000256" key="2">
    <source>
        <dbReference type="SAM" id="SignalP"/>
    </source>
</evidence>
<evidence type="ECO:0000256" key="1">
    <source>
        <dbReference type="SAM" id="MobiDB-lite"/>
    </source>
</evidence>
<keyword evidence="2" id="KW-0732">Signal</keyword>
<dbReference type="EMBL" id="AAUW01000027">
    <property type="protein sequence ID" value="EAV40672.1"/>
    <property type="molecule type" value="Genomic_DNA"/>
</dbReference>
<accession>A0P2L9</accession>
<name>A0P2L9_ROSAI</name>
<dbReference type="SMART" id="SM00869">
    <property type="entry name" value="Autotransporter"/>
    <property type="match status" value="1"/>
</dbReference>
<feature type="region of interest" description="Disordered" evidence="1">
    <location>
        <begin position="126"/>
        <end position="147"/>
    </location>
</feature>
<dbReference type="InterPro" id="IPR036709">
    <property type="entry name" value="Autotransporte_beta_dom_sf"/>
</dbReference>
<feature type="chain" id="PRO_5002627986" evidence="2">
    <location>
        <begin position="21"/>
        <end position="428"/>
    </location>
</feature>
<dbReference type="AlphaFoldDB" id="A0P2L9"/>
<organism evidence="4 5">
    <name type="scientific">Roseibium aggregatum (strain ATCC 25650 / DSM 13394 / JCM 20685 / NBRC 16684 / NCIMB 2208 / IAM 12614 / B1)</name>
    <name type="common">Stappia aggregata</name>
    <dbReference type="NCBI Taxonomy" id="384765"/>
    <lineage>
        <taxon>Bacteria</taxon>
        <taxon>Pseudomonadati</taxon>
        <taxon>Pseudomonadota</taxon>
        <taxon>Alphaproteobacteria</taxon>
        <taxon>Hyphomicrobiales</taxon>
        <taxon>Stappiaceae</taxon>
        <taxon>Roseibium</taxon>
    </lineage>
</organism>
<evidence type="ECO:0000313" key="5">
    <source>
        <dbReference type="Proteomes" id="UP000004848"/>
    </source>
</evidence>
<evidence type="ECO:0000259" key="3">
    <source>
        <dbReference type="PROSITE" id="PS51208"/>
    </source>
</evidence>
<dbReference type="Gene3D" id="2.40.128.130">
    <property type="entry name" value="Autotransporter beta-domain"/>
    <property type="match status" value="1"/>
</dbReference>
<dbReference type="GO" id="GO:0019867">
    <property type="term" value="C:outer membrane"/>
    <property type="evidence" value="ECO:0007669"/>
    <property type="project" value="InterPro"/>
</dbReference>
<comment type="caution">
    <text evidence="4">The sequence shown here is derived from an EMBL/GenBank/DDBJ whole genome shotgun (WGS) entry which is preliminary data.</text>
</comment>
<dbReference type="GO" id="GO:0006508">
    <property type="term" value="P:proteolysis"/>
    <property type="evidence" value="ECO:0007669"/>
    <property type="project" value="UniProtKB-KW"/>
</dbReference>
<gene>
    <name evidence="4" type="ORF">SIAM614_00482</name>
</gene>
<reference evidence="4 5" key="1">
    <citation type="submission" date="2006-05" db="EMBL/GenBank/DDBJ databases">
        <authorList>
            <person name="King G."/>
            <person name="Ferriera S."/>
            <person name="Johnson J."/>
            <person name="Kravitz S."/>
            <person name="Beeson K."/>
            <person name="Sutton G."/>
            <person name="Rogers Y.-H."/>
            <person name="Friedman R."/>
            <person name="Frazier M."/>
            <person name="Venter J.C."/>
        </authorList>
    </citation>
    <scope>NUCLEOTIDE SEQUENCE [LARGE SCALE GENOMIC DNA]</scope>
    <source>
        <strain evidence="5">ATCC 25650 / DSM 13394 / JCM 20685 / NBRC 16684 / NCIMB 2208 / IAM 12614 / B1</strain>
    </source>
</reference>
<proteinExistence type="predicted"/>
<feature type="domain" description="Autotransporter" evidence="3">
    <location>
        <begin position="149"/>
        <end position="428"/>
    </location>
</feature>
<dbReference type="NCBIfam" id="TIGR01414">
    <property type="entry name" value="autotrans_barl"/>
    <property type="match status" value="1"/>
</dbReference>
<dbReference type="Proteomes" id="UP000004848">
    <property type="component" value="Unassembled WGS sequence"/>
</dbReference>
<dbReference type="Pfam" id="PF03797">
    <property type="entry name" value="Autotransporter"/>
    <property type="match status" value="1"/>
</dbReference>